<dbReference type="OrthoDB" id="3340520at2759"/>
<evidence type="ECO:0000313" key="3">
    <source>
        <dbReference type="Proteomes" id="UP000256690"/>
    </source>
</evidence>
<name>A0A3D8SCM3_9EURO</name>
<comment type="caution">
    <text evidence="2">The sequence shown here is derived from an EMBL/GenBank/DDBJ whole genome shotgun (WGS) entry which is preliminary data.</text>
</comment>
<accession>A0A3D8SCM3</accession>
<keyword evidence="1" id="KW-1133">Transmembrane helix</keyword>
<dbReference type="PANTHER" id="PTHR33973:SF4">
    <property type="entry name" value="OS07G0153300 PROTEIN"/>
    <property type="match status" value="1"/>
</dbReference>
<keyword evidence="3" id="KW-1185">Reference proteome</keyword>
<protein>
    <submittedName>
        <fullName evidence="2">Uncharacterized protein</fullName>
    </submittedName>
</protein>
<keyword evidence="1" id="KW-0472">Membrane</keyword>
<evidence type="ECO:0000313" key="2">
    <source>
        <dbReference type="EMBL" id="RDW84085.1"/>
    </source>
</evidence>
<dbReference type="AlphaFoldDB" id="A0A3D8SCM3"/>
<dbReference type="Pfam" id="PF07103">
    <property type="entry name" value="DUF1365"/>
    <property type="match status" value="1"/>
</dbReference>
<dbReference type="Proteomes" id="UP000256690">
    <property type="component" value="Unassembled WGS sequence"/>
</dbReference>
<dbReference type="GeneID" id="38114781"/>
<dbReference type="InterPro" id="IPR010775">
    <property type="entry name" value="DUF1365"/>
</dbReference>
<evidence type="ECO:0000256" key="1">
    <source>
        <dbReference type="SAM" id="Phobius"/>
    </source>
</evidence>
<reference evidence="2 3" key="1">
    <citation type="journal article" date="2018" name="IMA Fungus">
        <title>IMA Genome-F 9: Draft genome sequence of Annulohypoxylon stygium, Aspergillus mulundensis, Berkeleyomyces basicola (syn. Thielaviopsis basicola), Ceratocystis smalleyi, two Cercospora beticola strains, Coleophoma cylindrospora, Fusarium fracticaudum, Phialophora cf. hyalina, and Morchella septimelata.</title>
        <authorList>
            <person name="Wingfield B.D."/>
            <person name="Bills G.F."/>
            <person name="Dong Y."/>
            <person name="Huang W."/>
            <person name="Nel W.J."/>
            <person name="Swalarsk-Parry B.S."/>
            <person name="Vaghefi N."/>
            <person name="Wilken P.M."/>
            <person name="An Z."/>
            <person name="de Beer Z.W."/>
            <person name="De Vos L."/>
            <person name="Chen L."/>
            <person name="Duong T.A."/>
            <person name="Gao Y."/>
            <person name="Hammerbacher A."/>
            <person name="Kikkert J.R."/>
            <person name="Li Y."/>
            <person name="Li H."/>
            <person name="Li K."/>
            <person name="Li Q."/>
            <person name="Liu X."/>
            <person name="Ma X."/>
            <person name="Naidoo K."/>
            <person name="Pethybridge S.J."/>
            <person name="Sun J."/>
            <person name="Steenkamp E.T."/>
            <person name="van der Nest M.A."/>
            <person name="van Wyk S."/>
            <person name="Wingfield M.J."/>
            <person name="Xiong C."/>
            <person name="Yue Q."/>
            <person name="Zhang X."/>
        </authorList>
    </citation>
    <scope>NUCLEOTIDE SEQUENCE [LARGE SCALE GENOMIC DNA]</scope>
    <source>
        <strain evidence="2 3">DSM 5745</strain>
    </source>
</reference>
<gene>
    <name evidence="2" type="ORF">DSM5745_04411</name>
</gene>
<sequence>MLLRALLPPRTLTPLSSPQPLSVLGKPLLFPVTFSHTRLSPIKDKFANTFLLLGVPVGLHARIGNVLAIDDASLTPLVSPPPTNQSFSWQKVLAHASCWFSIDAVRMLHRGDYGFGLRAKLDSFLREQDEDPSQWPHAYLLTVPKFLSFSRNVVSWWYLYNRQRELDALILEINNSYNEKRNVFLRLTPTPDKAKAEPSSEPVRQRCEQNEIEEEATYLDSDNLITSLPTASKAKFYTGTWRKRIFASPFEKVDGLVSQRMMDPLRPESWNPTASFSNMTTLDEDGKQVRMATRLTCTQPPLDPTDMSRWELACFLVKWSVPGLFTTLEIILKALRIKFSGKMTMHSKPPVRSGSVGRYISELELTLEPFFASYLTHLITNHSTPISVTYLACRSYTAEKHTLLSPTARKSPNTIPIRSLTIEPTDPAFYSRITTYPDIKSGLIAETKMTGHTADPAARPLLVSDLDLLLEIVESSLSISPPQSDTGDKGEVFGFGPLMAQWILRLSRCSRSRSRSFMDAFVLSSTANTNTNRCLDPNSRGQYISTILRHSAARRVAFSSQRLLGIYTLICACLLRWTLLHGLFSISRSCIPPLPLSLLRLHFPGTQMSPAWAPWTLVIPVYFALLGLGSGLVRFVLRSL</sequence>
<proteinExistence type="predicted"/>
<keyword evidence="1" id="KW-0812">Transmembrane</keyword>
<organism evidence="2 3">
    <name type="scientific">Aspergillus mulundensis</name>
    <dbReference type="NCBI Taxonomy" id="1810919"/>
    <lineage>
        <taxon>Eukaryota</taxon>
        <taxon>Fungi</taxon>
        <taxon>Dikarya</taxon>
        <taxon>Ascomycota</taxon>
        <taxon>Pezizomycotina</taxon>
        <taxon>Eurotiomycetes</taxon>
        <taxon>Eurotiomycetidae</taxon>
        <taxon>Eurotiales</taxon>
        <taxon>Aspergillaceae</taxon>
        <taxon>Aspergillus</taxon>
        <taxon>Aspergillus subgen. Nidulantes</taxon>
    </lineage>
</organism>
<dbReference type="PANTHER" id="PTHR33973">
    <property type="entry name" value="OS07G0153300 PROTEIN"/>
    <property type="match status" value="1"/>
</dbReference>
<feature type="transmembrane region" description="Helical" evidence="1">
    <location>
        <begin position="612"/>
        <end position="637"/>
    </location>
</feature>
<dbReference type="RefSeq" id="XP_026605423.1">
    <property type="nucleotide sequence ID" value="XM_026746427.1"/>
</dbReference>
<dbReference type="EMBL" id="PVWQ01000004">
    <property type="protein sequence ID" value="RDW84085.1"/>
    <property type="molecule type" value="Genomic_DNA"/>
</dbReference>